<evidence type="ECO:0000256" key="11">
    <source>
        <dbReference type="RuleBase" id="RU362125"/>
    </source>
</evidence>
<dbReference type="Proteomes" id="UP000193827">
    <property type="component" value="Unassembled WGS sequence"/>
</dbReference>
<evidence type="ECO:0000256" key="6">
    <source>
        <dbReference type="ARBA" id="ARBA00023002"/>
    </source>
</evidence>
<dbReference type="EMBL" id="FWFL01000001">
    <property type="protein sequence ID" value="SLN12391.1"/>
    <property type="molecule type" value="Genomic_DNA"/>
</dbReference>
<dbReference type="GO" id="GO:0000062">
    <property type="term" value="F:fatty-acyl-CoA binding"/>
    <property type="evidence" value="ECO:0007669"/>
    <property type="project" value="TreeGrafter"/>
</dbReference>
<accession>A0A1Y5R9Q4</accession>
<gene>
    <name evidence="15" type="primary">acdA_2</name>
    <name evidence="15" type="ORF">PEL8287_00352</name>
</gene>
<dbReference type="InterPro" id="IPR052033">
    <property type="entry name" value="Glutaryl-CoA_DH_mitochondrial"/>
</dbReference>
<sequence length="407" mass="44585">MSLDTPAIRAKDAPDLNAFDWEDALRLNDQLEEDERMIAESARAFAQDVLQPRVIKAYSDETSDPGIFREMGGMGLLGTTIPEEYGGLSAGYVSYGLVAREIERVDSGYRSMMSVQSSLVMYPIYAYGSEEQRLKYLPGLAKGELIGCFGLTEPDAGSDPAGMKTRAQKIDGGYRLTGSKMWISNSPIADVFVIWAKSDAHDGKIRGFILEKGMKGLSAPKIGGKLSLRASITGEIVMDGVEVGEDALLPNVQGLKGPFGCLNRARYGIAWGVMGAAEFCWHAARQYGLDRHQFKRPLAQTQLFQLKLANMQTEISLGLQAALRVGRLMDQANAAPEMISLIKRNNCGKALDIARHARDMHGGNGISEEFQVIRHMMNLETVNTYEGTHDVHALILGRAQTGLQAFF</sequence>
<feature type="domain" description="Acyl-CoA dehydrogenase/oxidase N-terminal" evidence="14">
    <location>
        <begin position="33"/>
        <end position="144"/>
    </location>
</feature>
<dbReference type="EC" id="1.3.8.6" evidence="9"/>
<evidence type="ECO:0000256" key="7">
    <source>
        <dbReference type="ARBA" id="ARBA00037899"/>
    </source>
</evidence>
<dbReference type="PANTHER" id="PTHR42807:SF1">
    <property type="entry name" value="GLUTARYL-COA DEHYDROGENASE, MITOCHONDRIAL"/>
    <property type="match status" value="1"/>
</dbReference>
<dbReference type="GO" id="GO:0033539">
    <property type="term" value="P:fatty acid beta-oxidation using acyl-CoA dehydrogenase"/>
    <property type="evidence" value="ECO:0007669"/>
    <property type="project" value="TreeGrafter"/>
</dbReference>
<evidence type="ECO:0000259" key="13">
    <source>
        <dbReference type="Pfam" id="PF02770"/>
    </source>
</evidence>
<dbReference type="InterPro" id="IPR009100">
    <property type="entry name" value="AcylCoA_DH/oxidase_NM_dom_sf"/>
</dbReference>
<evidence type="ECO:0000256" key="2">
    <source>
        <dbReference type="ARBA" id="ARBA00009347"/>
    </source>
</evidence>
<comment type="pathway">
    <text evidence="7">Amino-acid metabolism; lysine degradation.</text>
</comment>
<dbReference type="Gene3D" id="2.40.110.10">
    <property type="entry name" value="Butyryl-CoA Dehydrogenase, subunit A, domain 2"/>
    <property type="match status" value="1"/>
</dbReference>
<dbReference type="AlphaFoldDB" id="A0A1Y5R9Q4"/>
<dbReference type="Gene3D" id="1.20.140.10">
    <property type="entry name" value="Butyryl-CoA Dehydrogenase, subunit A, domain 3"/>
    <property type="match status" value="1"/>
</dbReference>
<evidence type="ECO:0000313" key="15">
    <source>
        <dbReference type="EMBL" id="SLN12391.1"/>
    </source>
</evidence>
<dbReference type="OrthoDB" id="9775090at2"/>
<evidence type="ECO:0000256" key="4">
    <source>
        <dbReference type="ARBA" id="ARBA00022827"/>
    </source>
</evidence>
<evidence type="ECO:0000256" key="5">
    <source>
        <dbReference type="ARBA" id="ARBA00022946"/>
    </source>
</evidence>
<dbReference type="PANTHER" id="PTHR42807">
    <property type="entry name" value="GLUTARYL-COA DEHYDROGENASE, MITOCHONDRIAL"/>
    <property type="match status" value="1"/>
</dbReference>
<keyword evidence="16" id="KW-1185">Reference proteome</keyword>
<organism evidence="15 16">
    <name type="scientific">Roseovarius litorisediminis</name>
    <dbReference type="NCBI Taxonomy" id="1312363"/>
    <lineage>
        <taxon>Bacteria</taxon>
        <taxon>Pseudomonadati</taxon>
        <taxon>Pseudomonadota</taxon>
        <taxon>Alphaproteobacteria</taxon>
        <taxon>Rhodobacterales</taxon>
        <taxon>Roseobacteraceae</taxon>
        <taxon>Roseovarius</taxon>
    </lineage>
</organism>
<dbReference type="Pfam" id="PF02771">
    <property type="entry name" value="Acyl-CoA_dh_N"/>
    <property type="match status" value="1"/>
</dbReference>
<keyword evidence="6 11" id="KW-0560">Oxidoreductase</keyword>
<dbReference type="PROSITE" id="PS00072">
    <property type="entry name" value="ACYL_COA_DH_1"/>
    <property type="match status" value="1"/>
</dbReference>
<evidence type="ECO:0000259" key="14">
    <source>
        <dbReference type="Pfam" id="PF02771"/>
    </source>
</evidence>
<keyword evidence="4 11" id="KW-0274">FAD</keyword>
<dbReference type="Pfam" id="PF02770">
    <property type="entry name" value="Acyl-CoA_dh_M"/>
    <property type="match status" value="1"/>
</dbReference>
<dbReference type="InterPro" id="IPR006091">
    <property type="entry name" value="Acyl-CoA_Oxase/DH_mid-dom"/>
</dbReference>
<comment type="cofactor">
    <cofactor evidence="1 11">
        <name>FAD</name>
        <dbReference type="ChEBI" id="CHEBI:57692"/>
    </cofactor>
</comment>
<dbReference type="Gene3D" id="1.10.540.10">
    <property type="entry name" value="Acyl-CoA dehydrogenase/oxidase, N-terminal domain"/>
    <property type="match status" value="1"/>
</dbReference>
<dbReference type="PROSITE" id="PS00073">
    <property type="entry name" value="ACYL_COA_DH_2"/>
    <property type="match status" value="1"/>
</dbReference>
<keyword evidence="5" id="KW-0809">Transit peptide</keyword>
<feature type="domain" description="Acyl-CoA dehydrogenase/oxidase C-terminal" evidence="12">
    <location>
        <begin position="259"/>
        <end position="399"/>
    </location>
</feature>
<evidence type="ECO:0000256" key="3">
    <source>
        <dbReference type="ARBA" id="ARBA00022630"/>
    </source>
</evidence>
<protein>
    <recommendedName>
        <fullName evidence="9">glutaryl-CoA dehydrogenase (ETF)</fullName>
        <ecNumber evidence="9">1.3.8.6</ecNumber>
    </recommendedName>
</protein>
<comment type="catalytic activity">
    <reaction evidence="10">
        <text>glutaryl-CoA + oxidized [electron-transfer flavoprotein] + 2 H(+) = (2E)-butenoyl-CoA + reduced [electron-transfer flavoprotein] + CO2</text>
        <dbReference type="Rhea" id="RHEA:13389"/>
        <dbReference type="Rhea" id="RHEA-COMP:10685"/>
        <dbReference type="Rhea" id="RHEA-COMP:10686"/>
        <dbReference type="ChEBI" id="CHEBI:15378"/>
        <dbReference type="ChEBI" id="CHEBI:16526"/>
        <dbReference type="ChEBI" id="CHEBI:57332"/>
        <dbReference type="ChEBI" id="CHEBI:57378"/>
        <dbReference type="ChEBI" id="CHEBI:57692"/>
        <dbReference type="ChEBI" id="CHEBI:58307"/>
        <dbReference type="EC" id="1.3.8.6"/>
    </reaction>
</comment>
<dbReference type="FunFam" id="1.10.540.10:FF:000026">
    <property type="entry name" value="Acyl-CoA dehydrogenase medium chain"/>
    <property type="match status" value="1"/>
</dbReference>
<dbReference type="RefSeq" id="WP_085890625.1">
    <property type="nucleotide sequence ID" value="NZ_FWFL01000001.1"/>
</dbReference>
<dbReference type="GO" id="GO:0004361">
    <property type="term" value="F:glutaryl-CoA dehydrogenase activity"/>
    <property type="evidence" value="ECO:0007669"/>
    <property type="project" value="UniProtKB-EC"/>
</dbReference>
<dbReference type="InterPro" id="IPR036250">
    <property type="entry name" value="AcylCo_DH-like_C"/>
</dbReference>
<evidence type="ECO:0000256" key="10">
    <source>
        <dbReference type="ARBA" id="ARBA00049493"/>
    </source>
</evidence>
<evidence type="ECO:0000259" key="12">
    <source>
        <dbReference type="Pfam" id="PF00441"/>
    </source>
</evidence>
<keyword evidence="3 11" id="KW-0285">Flavoprotein</keyword>
<dbReference type="SUPFAM" id="SSF47203">
    <property type="entry name" value="Acyl-CoA dehydrogenase C-terminal domain-like"/>
    <property type="match status" value="1"/>
</dbReference>
<name>A0A1Y5R9Q4_9RHOB</name>
<dbReference type="GO" id="GO:0050660">
    <property type="term" value="F:flavin adenine dinucleotide binding"/>
    <property type="evidence" value="ECO:0007669"/>
    <property type="project" value="InterPro"/>
</dbReference>
<dbReference type="Pfam" id="PF00441">
    <property type="entry name" value="Acyl-CoA_dh_1"/>
    <property type="match status" value="1"/>
</dbReference>
<dbReference type="SUPFAM" id="SSF56645">
    <property type="entry name" value="Acyl-CoA dehydrogenase NM domain-like"/>
    <property type="match status" value="1"/>
</dbReference>
<dbReference type="InterPro" id="IPR046373">
    <property type="entry name" value="Acyl-CoA_Oxase/DH_mid-dom_sf"/>
</dbReference>
<dbReference type="InterPro" id="IPR037069">
    <property type="entry name" value="AcylCoA_DH/ox_N_sf"/>
</dbReference>
<comment type="pathway">
    <text evidence="8">Amino-acid metabolism; tryptophan metabolism.</text>
</comment>
<dbReference type="FunFam" id="2.40.110.10:FF:000008">
    <property type="entry name" value="Glutaryl-CoA dehydrogenase, mitochondrial"/>
    <property type="match status" value="1"/>
</dbReference>
<reference evidence="15 16" key="1">
    <citation type="submission" date="2017-03" db="EMBL/GenBank/DDBJ databases">
        <authorList>
            <person name="Afonso C.L."/>
            <person name="Miller P.J."/>
            <person name="Scott M.A."/>
            <person name="Spackman E."/>
            <person name="Goraichik I."/>
            <person name="Dimitrov K.M."/>
            <person name="Suarez D.L."/>
            <person name="Swayne D.E."/>
        </authorList>
    </citation>
    <scope>NUCLEOTIDE SEQUENCE [LARGE SCALE GENOMIC DNA]</scope>
    <source>
        <strain evidence="15 16">CECT 8287</strain>
    </source>
</reference>
<comment type="similarity">
    <text evidence="2 11">Belongs to the acyl-CoA dehydrogenase family.</text>
</comment>
<dbReference type="FunFam" id="1.20.140.10:FF:000006">
    <property type="entry name" value="Glutaryl-CoA dehydrogenase, mitochondrial"/>
    <property type="match status" value="1"/>
</dbReference>
<evidence type="ECO:0000256" key="1">
    <source>
        <dbReference type="ARBA" id="ARBA00001974"/>
    </source>
</evidence>
<evidence type="ECO:0000313" key="16">
    <source>
        <dbReference type="Proteomes" id="UP000193827"/>
    </source>
</evidence>
<dbReference type="InterPro" id="IPR013786">
    <property type="entry name" value="AcylCoA_DH/ox_N"/>
</dbReference>
<feature type="domain" description="Acyl-CoA oxidase/dehydrogenase middle" evidence="13">
    <location>
        <begin position="148"/>
        <end position="241"/>
    </location>
</feature>
<dbReference type="GO" id="GO:0046949">
    <property type="term" value="P:fatty-acyl-CoA biosynthetic process"/>
    <property type="evidence" value="ECO:0007669"/>
    <property type="project" value="TreeGrafter"/>
</dbReference>
<evidence type="ECO:0000256" key="8">
    <source>
        <dbReference type="ARBA" id="ARBA00037927"/>
    </source>
</evidence>
<dbReference type="CDD" id="cd01151">
    <property type="entry name" value="GCD"/>
    <property type="match status" value="1"/>
</dbReference>
<evidence type="ECO:0000256" key="9">
    <source>
        <dbReference type="ARBA" id="ARBA00039033"/>
    </source>
</evidence>
<dbReference type="InterPro" id="IPR009075">
    <property type="entry name" value="AcylCo_DH/oxidase_C"/>
</dbReference>
<dbReference type="InterPro" id="IPR006089">
    <property type="entry name" value="Acyl-CoA_DH_CS"/>
</dbReference>
<proteinExistence type="inferred from homology"/>